<evidence type="ECO:0000313" key="2">
    <source>
        <dbReference type="Proteomes" id="UP001163336"/>
    </source>
</evidence>
<proteinExistence type="predicted"/>
<organism evidence="1 2">
    <name type="scientific">Massilia varians</name>
    <dbReference type="NCBI Taxonomy" id="457921"/>
    <lineage>
        <taxon>Bacteria</taxon>
        <taxon>Pseudomonadati</taxon>
        <taxon>Pseudomonadota</taxon>
        <taxon>Betaproteobacteria</taxon>
        <taxon>Burkholderiales</taxon>
        <taxon>Oxalobacteraceae</taxon>
        <taxon>Telluria group</taxon>
        <taxon>Massilia</taxon>
    </lineage>
</organism>
<keyword evidence="2" id="KW-1185">Reference proteome</keyword>
<evidence type="ECO:0000313" key="1">
    <source>
        <dbReference type="EMBL" id="BDT61313.1"/>
    </source>
</evidence>
<accession>A0ABN6TIM3</accession>
<sequence length="125" mass="13828">MAQARIAAAHNLVERIKRGEYISLEQLQAAWPVKRVTIIKAVATGRLFTVIGPLGEAYYPAFYSDSSLNRRMLQKVCKALGLLPAALKYHFFTSIFTSLGETPLEALRDGRVKEVLSTAAAYVEV</sequence>
<reference evidence="1" key="1">
    <citation type="submission" date="2022-11" db="EMBL/GenBank/DDBJ databases">
        <title>Isolation and characterization of PLA-degrading bacterium Massilia sp. from Antarctic soil.</title>
        <authorList>
            <person name="Sato K."/>
            <person name="Gomez-Fuentes C."/>
            <person name="Ahmad S.A."/>
            <person name="Zulkharnain A."/>
        </authorList>
    </citation>
    <scope>NUCLEOTIDE SEQUENCE</scope>
    <source>
        <strain evidence="1">N-3</strain>
    </source>
</reference>
<dbReference type="Proteomes" id="UP001163336">
    <property type="component" value="Chromosome"/>
</dbReference>
<name>A0ABN6TIM3_9BURK</name>
<protein>
    <submittedName>
        <fullName evidence="1">Uncharacterized protein</fullName>
    </submittedName>
</protein>
<gene>
    <name evidence="1" type="ORF">MasN3_48070</name>
</gene>
<dbReference type="EMBL" id="AP026966">
    <property type="protein sequence ID" value="BDT61313.1"/>
    <property type="molecule type" value="Genomic_DNA"/>
</dbReference>